<dbReference type="Pfam" id="PF13408">
    <property type="entry name" value="Zn_ribbon_recom"/>
    <property type="match status" value="1"/>
</dbReference>
<dbReference type="Gene3D" id="3.40.50.1390">
    <property type="entry name" value="Resolvase, N-terminal catalytic domain"/>
    <property type="match status" value="1"/>
</dbReference>
<evidence type="ECO:0000313" key="3">
    <source>
        <dbReference type="EMBL" id="NYE73851.1"/>
    </source>
</evidence>
<accession>A0A7Y9IC29</accession>
<comment type="caution">
    <text evidence="3">The sequence shown here is derived from an EMBL/GenBank/DDBJ whole genome shotgun (WGS) entry which is preliminary data.</text>
</comment>
<dbReference type="SMART" id="SM00857">
    <property type="entry name" value="Resolvase"/>
    <property type="match status" value="1"/>
</dbReference>
<dbReference type="PROSITE" id="PS51737">
    <property type="entry name" value="RECOMBINASE_DNA_BIND"/>
    <property type="match status" value="1"/>
</dbReference>
<dbReference type="Pfam" id="PF00239">
    <property type="entry name" value="Resolvase"/>
    <property type="match status" value="1"/>
</dbReference>
<dbReference type="PANTHER" id="PTHR30461:SF23">
    <property type="entry name" value="DNA RECOMBINASE-RELATED"/>
    <property type="match status" value="1"/>
</dbReference>
<organism evidence="3 4">
    <name type="scientific">Microlunatus parietis</name>
    <dbReference type="NCBI Taxonomy" id="682979"/>
    <lineage>
        <taxon>Bacteria</taxon>
        <taxon>Bacillati</taxon>
        <taxon>Actinomycetota</taxon>
        <taxon>Actinomycetes</taxon>
        <taxon>Propionibacteriales</taxon>
        <taxon>Propionibacteriaceae</taxon>
        <taxon>Microlunatus</taxon>
    </lineage>
</organism>
<dbReference type="GO" id="GO:0003677">
    <property type="term" value="F:DNA binding"/>
    <property type="evidence" value="ECO:0007669"/>
    <property type="project" value="InterPro"/>
</dbReference>
<dbReference type="Gene3D" id="3.90.1750.20">
    <property type="entry name" value="Putative Large Serine Recombinase, Chain B, Domain 2"/>
    <property type="match status" value="1"/>
</dbReference>
<name>A0A7Y9IC29_9ACTN</name>
<dbReference type="Pfam" id="PF07508">
    <property type="entry name" value="Recombinase"/>
    <property type="match status" value="1"/>
</dbReference>
<dbReference type="InterPro" id="IPR038109">
    <property type="entry name" value="DNA_bind_recomb_sf"/>
</dbReference>
<dbReference type="SUPFAM" id="SSF53041">
    <property type="entry name" value="Resolvase-like"/>
    <property type="match status" value="1"/>
</dbReference>
<evidence type="ECO:0000313" key="4">
    <source>
        <dbReference type="Proteomes" id="UP000569914"/>
    </source>
</evidence>
<dbReference type="AlphaFoldDB" id="A0A7Y9IC29"/>
<dbReference type="PANTHER" id="PTHR30461">
    <property type="entry name" value="DNA-INVERTASE FROM LAMBDOID PROPHAGE"/>
    <property type="match status" value="1"/>
</dbReference>
<dbReference type="CDD" id="cd00338">
    <property type="entry name" value="Ser_Recombinase"/>
    <property type="match status" value="1"/>
</dbReference>
<reference evidence="3 4" key="1">
    <citation type="submission" date="2020-07" db="EMBL/GenBank/DDBJ databases">
        <title>Sequencing the genomes of 1000 actinobacteria strains.</title>
        <authorList>
            <person name="Klenk H.-P."/>
        </authorList>
    </citation>
    <scope>NUCLEOTIDE SEQUENCE [LARGE SCALE GENOMIC DNA]</scope>
    <source>
        <strain evidence="3 4">DSM 22083</strain>
    </source>
</reference>
<dbReference type="GO" id="GO:0000150">
    <property type="term" value="F:DNA strand exchange activity"/>
    <property type="evidence" value="ECO:0007669"/>
    <property type="project" value="InterPro"/>
</dbReference>
<dbReference type="InterPro" id="IPR025827">
    <property type="entry name" value="Zn_ribbon_recom_dom"/>
</dbReference>
<dbReference type="InterPro" id="IPR050639">
    <property type="entry name" value="SSR_resolvase"/>
</dbReference>
<protein>
    <recommendedName>
        <fullName evidence="5">Site-specific DNA recombinase</fullName>
    </recommendedName>
</protein>
<proteinExistence type="predicted"/>
<evidence type="ECO:0000259" key="1">
    <source>
        <dbReference type="PROSITE" id="PS51736"/>
    </source>
</evidence>
<dbReference type="EMBL" id="JACCBU010000001">
    <property type="protein sequence ID" value="NYE73851.1"/>
    <property type="molecule type" value="Genomic_DNA"/>
</dbReference>
<feature type="domain" description="Recombinase" evidence="2">
    <location>
        <begin position="116"/>
        <end position="235"/>
    </location>
</feature>
<feature type="domain" description="Resolvase/invertase-type recombinase catalytic" evidence="1">
    <location>
        <begin position="1"/>
        <end position="109"/>
    </location>
</feature>
<evidence type="ECO:0008006" key="5">
    <source>
        <dbReference type="Google" id="ProtNLM"/>
    </source>
</evidence>
<dbReference type="Proteomes" id="UP000569914">
    <property type="component" value="Unassembled WGS sequence"/>
</dbReference>
<dbReference type="PROSITE" id="PS51736">
    <property type="entry name" value="RECOMBINASES_3"/>
    <property type="match status" value="1"/>
</dbReference>
<dbReference type="InterPro" id="IPR006119">
    <property type="entry name" value="Resolv_N"/>
</dbReference>
<evidence type="ECO:0000259" key="2">
    <source>
        <dbReference type="PROSITE" id="PS51737"/>
    </source>
</evidence>
<dbReference type="InterPro" id="IPR036162">
    <property type="entry name" value="Resolvase-like_N_sf"/>
</dbReference>
<dbReference type="InterPro" id="IPR011109">
    <property type="entry name" value="DNA_bind_recombinase_dom"/>
</dbReference>
<sequence>MAEFIERGRSGRSMERPELRQMLAYLQTRPVDFVIVHKIDRLARNRADDSAITNLITGTGARLVSTAEPINTTPGGRLLHGIMASIAEFYSHNLATEVMKGMRQKANQGGTPGRAPLGYLNQRHHEGDGREIRTVCVDSERGPHITWAFNTYATGQWSITQLADELNTRGLTTRPGPNTAARPLTLRSVHHLLRNPYYKGVVTFNGVESPEQHEPLIDPVTWAAVQDILTAHRNGERSRTHDHYLKGTVYCIKCGRRLIVQHTRTRSGRVYEYFVCHRRGNFDCPQRRALPIADVEQRVADSYRNLTLTAELRDRIEQVAVAGLHHQKAAKAERLHNLIKQGRTLEANRGKLLDAYYSDAIPRDLFLAEQRRLKIEHARINRERATIETDHATIERQTRDALDLLQDVHTTYERATEPIRKQLNRAVFERVLIGYEPDQIRVELNDPYRELVSPDNESSTETDF</sequence>
<keyword evidence="4" id="KW-1185">Reference proteome</keyword>
<gene>
    <name evidence="3" type="ORF">BKA15_005180</name>
</gene>